<evidence type="ECO:0000313" key="3">
    <source>
        <dbReference type="Proteomes" id="UP000024329"/>
    </source>
</evidence>
<feature type="signal peptide" evidence="1">
    <location>
        <begin position="1"/>
        <end position="23"/>
    </location>
</feature>
<dbReference type="Pfam" id="PF09476">
    <property type="entry name" value="Pilus_CpaD"/>
    <property type="match status" value="1"/>
</dbReference>
<evidence type="ECO:0000313" key="2">
    <source>
        <dbReference type="EMBL" id="EZP83743.1"/>
    </source>
</evidence>
<dbReference type="eggNOG" id="COG5461">
    <property type="taxonomic scope" value="Bacteria"/>
</dbReference>
<protein>
    <submittedName>
        <fullName evidence="2">Pilus assembly protein CpaD</fullName>
    </submittedName>
</protein>
<dbReference type="AlphaFoldDB" id="A0A031K400"/>
<dbReference type="PROSITE" id="PS51257">
    <property type="entry name" value="PROKAR_LIPOPROTEIN"/>
    <property type="match status" value="1"/>
</dbReference>
<reference evidence="2 3" key="1">
    <citation type="submission" date="2014-03" db="EMBL/GenBank/DDBJ databases">
        <title>Whole genome sequence of Novosphingobium resinovorum KF1.</title>
        <authorList>
            <person name="Gan H.M."/>
            <person name="Gan H.Y."/>
            <person name="Chew T.H."/>
            <person name="Savka M.A."/>
        </authorList>
    </citation>
    <scope>NUCLEOTIDE SEQUENCE [LARGE SCALE GENOMIC DNA]</scope>
    <source>
        <strain evidence="2 3">KF1</strain>
    </source>
</reference>
<comment type="caution">
    <text evidence="2">The sequence shown here is derived from an EMBL/GenBank/DDBJ whole genome shotgun (WGS) entry which is preliminary data.</text>
</comment>
<name>A0A031K400_9SPHN</name>
<dbReference type="PATRIC" id="fig|158500.4.peg.953"/>
<dbReference type="Proteomes" id="UP000024329">
    <property type="component" value="Unassembled WGS sequence"/>
</dbReference>
<gene>
    <name evidence="2" type="ORF">BV97_00931</name>
</gene>
<accession>A0A031K400</accession>
<proteinExistence type="predicted"/>
<dbReference type="RefSeq" id="WP_036523711.1">
    <property type="nucleotide sequence ID" value="NZ_JFYZ01000002.1"/>
</dbReference>
<organism evidence="2 3">
    <name type="scientific">Novosphingobium resinovorum</name>
    <dbReference type="NCBI Taxonomy" id="158500"/>
    <lineage>
        <taxon>Bacteria</taxon>
        <taxon>Pseudomonadati</taxon>
        <taxon>Pseudomonadota</taxon>
        <taxon>Alphaproteobacteria</taxon>
        <taxon>Sphingomonadales</taxon>
        <taxon>Sphingomonadaceae</taxon>
        <taxon>Novosphingobium</taxon>
    </lineage>
</organism>
<feature type="chain" id="PRO_5001552090" evidence="1">
    <location>
        <begin position="24"/>
        <end position="212"/>
    </location>
</feature>
<keyword evidence="1" id="KW-0732">Signal</keyword>
<dbReference type="EMBL" id="JFYZ01000002">
    <property type="protein sequence ID" value="EZP83743.1"/>
    <property type="molecule type" value="Genomic_DNA"/>
</dbReference>
<sequence length="212" mass="21729">MRKATLARTAIAFGLGLSLAACGGVPDNRSVYSVHQPVVEKSDYRIDVTSSGAGLAYGEQGRLAGWFEAMGLKYGDRISVDDPGMSTATRSAIAAVAEHYGLVLDEATTPSGTVPAGTTRVTISRAKAYVPGCPDWSAKSDFNPGNATSTNYGCSVNSNLAAMVANPEDLIHGQTDTGSTTVMTSNKAIDAYRAAAPTGKGNSVSATGSKGN</sequence>
<dbReference type="InterPro" id="IPR019027">
    <property type="entry name" value="Pilus_biogenesis_CpaD-related"/>
</dbReference>
<dbReference type="STRING" id="158500.BES08_08270"/>
<evidence type="ECO:0000256" key="1">
    <source>
        <dbReference type="SAM" id="SignalP"/>
    </source>
</evidence>